<feature type="compositionally biased region" description="Basic and acidic residues" evidence="2">
    <location>
        <begin position="330"/>
        <end position="339"/>
    </location>
</feature>
<feature type="compositionally biased region" description="Acidic residues" evidence="2">
    <location>
        <begin position="259"/>
        <end position="271"/>
    </location>
</feature>
<feature type="compositionally biased region" description="Low complexity" evidence="2">
    <location>
        <begin position="437"/>
        <end position="448"/>
    </location>
</feature>
<dbReference type="GO" id="GO:0030490">
    <property type="term" value="P:maturation of SSU-rRNA"/>
    <property type="evidence" value="ECO:0007669"/>
    <property type="project" value="TreeGrafter"/>
</dbReference>
<dbReference type="Proteomes" id="UP001219567">
    <property type="component" value="Chromosome 1"/>
</dbReference>
<dbReference type="PANTHER" id="PTHR23325:SF1">
    <property type="entry name" value="SERUM RESPONSE FACTOR-BINDING PROTEIN 1"/>
    <property type="match status" value="1"/>
</dbReference>
<accession>A0AAJ6CHW8</accession>
<dbReference type="GO" id="GO:0005634">
    <property type="term" value="C:nucleus"/>
    <property type="evidence" value="ECO:0007669"/>
    <property type="project" value="TreeGrafter"/>
</dbReference>
<gene>
    <name evidence="4" type="ORF">MYAM1_000986</name>
</gene>
<dbReference type="PANTHER" id="PTHR23325">
    <property type="entry name" value="SERUM RESPONSE FACTOR-BINDING"/>
    <property type="match status" value="1"/>
</dbReference>
<keyword evidence="5" id="KW-1185">Reference proteome</keyword>
<evidence type="ECO:0000256" key="1">
    <source>
        <dbReference type="ARBA" id="ARBA00023054"/>
    </source>
</evidence>
<feature type="region of interest" description="Disordered" evidence="2">
    <location>
        <begin position="61"/>
        <end position="81"/>
    </location>
</feature>
<evidence type="ECO:0000256" key="2">
    <source>
        <dbReference type="SAM" id="MobiDB-lite"/>
    </source>
</evidence>
<evidence type="ECO:0000259" key="3">
    <source>
        <dbReference type="Pfam" id="PF09073"/>
    </source>
</evidence>
<evidence type="ECO:0000313" key="4">
    <source>
        <dbReference type="EMBL" id="WFC98261.1"/>
    </source>
</evidence>
<dbReference type="InterPro" id="IPR015158">
    <property type="entry name" value="Bud22_dom"/>
</dbReference>
<evidence type="ECO:0000313" key="5">
    <source>
        <dbReference type="Proteomes" id="UP001219567"/>
    </source>
</evidence>
<proteinExistence type="predicted"/>
<protein>
    <recommendedName>
        <fullName evidence="3">Bud22 domain-containing protein</fullName>
    </recommendedName>
</protein>
<feature type="compositionally biased region" description="Basic residues" evidence="2">
    <location>
        <begin position="343"/>
        <end position="352"/>
    </location>
</feature>
<feature type="compositionally biased region" description="Polar residues" evidence="2">
    <location>
        <begin position="404"/>
        <end position="414"/>
    </location>
</feature>
<feature type="compositionally biased region" description="Basic and acidic residues" evidence="2">
    <location>
        <begin position="372"/>
        <end position="389"/>
    </location>
</feature>
<reference evidence="4 5" key="1">
    <citation type="submission" date="2023-03" db="EMBL/GenBank/DDBJ databases">
        <title>Mating type loci evolution in Malassezia.</title>
        <authorList>
            <person name="Coelho M.A."/>
        </authorList>
    </citation>
    <scope>NUCLEOTIDE SEQUENCE [LARGE SCALE GENOMIC DNA]</scope>
    <source>
        <strain evidence="4 5">CBS 9725</strain>
    </source>
</reference>
<organism evidence="4 5">
    <name type="scientific">Malassezia yamatoensis</name>
    <dbReference type="NCBI Taxonomy" id="253288"/>
    <lineage>
        <taxon>Eukaryota</taxon>
        <taxon>Fungi</taxon>
        <taxon>Dikarya</taxon>
        <taxon>Basidiomycota</taxon>
        <taxon>Ustilaginomycotina</taxon>
        <taxon>Malasseziomycetes</taxon>
        <taxon>Malasseziales</taxon>
        <taxon>Malasseziaceae</taxon>
        <taxon>Malassezia</taxon>
    </lineage>
</organism>
<sequence>MPKVLKAPKHTGEKINHAVNSTKLQTKLVGESFTQYHTIKIAKNAAKKARQFEIQRHIRRLKQAQNAESKAKSSSPPEELERDIDLLKQVDTHSVATSALVSKLIKYKLLPRHQFDASPDEESIETYPLWPVAEQLGIITSRNTVHKSKDTERIFHQVQSNKAFAEELAKCAQALAALVSPPRKAEVPVKDEILEPIATSKSLSKSSSKKSVEQDVLSDGYSSDDGFSDDETERLEGQPQNWRDSDELDAMVGSGSDTPDSESDSSSDSETELNAGDDRVYDESEGRRAERRKRIRDETSDSDDNFLPSLATSFIPPTAADDWDDAEADYADRDAEGKGPPKSMRKNRRGQRERRAIWEKKYGKNANHLKLRAKEPRHPKQRESTRMPRPDLPQDSANAVPLASRSTPRNSVPLSKSGESRASAISGKPNDLHPSWAAKQQAKEAQAALRPVGKKIVFD</sequence>
<feature type="compositionally biased region" description="Basic and acidic residues" evidence="2">
    <location>
        <begin position="276"/>
        <end position="288"/>
    </location>
</feature>
<name>A0AAJ6CHW8_9BASI</name>
<feature type="region of interest" description="Disordered" evidence="2">
    <location>
        <begin position="201"/>
        <end position="459"/>
    </location>
</feature>
<dbReference type="InterPro" id="IPR037393">
    <property type="entry name" value="Bud22/SRFB1"/>
</dbReference>
<dbReference type="GO" id="GO:0030686">
    <property type="term" value="C:90S preribosome"/>
    <property type="evidence" value="ECO:0007669"/>
    <property type="project" value="TreeGrafter"/>
</dbReference>
<dbReference type="Pfam" id="PF09073">
    <property type="entry name" value="BUD22"/>
    <property type="match status" value="1"/>
</dbReference>
<dbReference type="EMBL" id="CP119943">
    <property type="protein sequence ID" value="WFC98261.1"/>
    <property type="molecule type" value="Genomic_DNA"/>
</dbReference>
<feature type="compositionally biased region" description="Basic and acidic residues" evidence="2">
    <location>
        <begin position="353"/>
        <end position="362"/>
    </location>
</feature>
<keyword evidence="1" id="KW-0175">Coiled coil</keyword>
<dbReference type="AlphaFoldDB" id="A0AAJ6CHW8"/>
<feature type="domain" description="Bud22" evidence="3">
    <location>
        <begin position="43"/>
        <end position="459"/>
    </location>
</feature>